<proteinExistence type="predicted"/>
<sequence length="27" mass="3146">MKIFFPKEHNNEIRTAIVPSVVKKYVG</sequence>
<accession>A0A383BFP5</accession>
<name>A0A383BFP5_9ZZZZ</name>
<evidence type="ECO:0000313" key="1">
    <source>
        <dbReference type="EMBL" id="SVE18651.1"/>
    </source>
</evidence>
<dbReference type="EMBL" id="UINC01199973">
    <property type="protein sequence ID" value="SVE18651.1"/>
    <property type="molecule type" value="Genomic_DNA"/>
</dbReference>
<dbReference type="AlphaFoldDB" id="A0A383BFP5"/>
<reference evidence="1" key="1">
    <citation type="submission" date="2018-05" db="EMBL/GenBank/DDBJ databases">
        <authorList>
            <person name="Lanie J.A."/>
            <person name="Ng W.-L."/>
            <person name="Kazmierczak K.M."/>
            <person name="Andrzejewski T.M."/>
            <person name="Davidsen T.M."/>
            <person name="Wayne K.J."/>
            <person name="Tettelin H."/>
            <person name="Glass J.I."/>
            <person name="Rusch D."/>
            <person name="Podicherti R."/>
            <person name="Tsui H.-C.T."/>
            <person name="Winkler M.E."/>
        </authorList>
    </citation>
    <scope>NUCLEOTIDE SEQUENCE</scope>
</reference>
<feature type="non-terminal residue" evidence="1">
    <location>
        <position position="27"/>
    </location>
</feature>
<organism evidence="1">
    <name type="scientific">marine metagenome</name>
    <dbReference type="NCBI Taxonomy" id="408172"/>
    <lineage>
        <taxon>unclassified sequences</taxon>
        <taxon>metagenomes</taxon>
        <taxon>ecological metagenomes</taxon>
    </lineage>
</organism>
<protein>
    <submittedName>
        <fullName evidence="1">Uncharacterized protein</fullName>
    </submittedName>
</protein>
<gene>
    <name evidence="1" type="ORF">METZ01_LOCUS471505</name>
</gene>